<dbReference type="GO" id="GO:0003677">
    <property type="term" value="F:DNA binding"/>
    <property type="evidence" value="ECO:0007669"/>
    <property type="project" value="UniProtKB-KW"/>
</dbReference>
<dbReference type="InterPro" id="IPR036864">
    <property type="entry name" value="Zn2-C6_fun-type_DNA-bd_sf"/>
</dbReference>
<organism evidence="6">
    <name type="scientific">Petromyces alliaceus</name>
    <name type="common">Aspergillus alliaceus</name>
    <dbReference type="NCBI Taxonomy" id="209559"/>
    <lineage>
        <taxon>Eukaryota</taxon>
        <taxon>Fungi</taxon>
        <taxon>Dikarya</taxon>
        <taxon>Ascomycota</taxon>
        <taxon>Pezizomycotina</taxon>
        <taxon>Eurotiomycetes</taxon>
        <taxon>Eurotiomycetidae</taxon>
        <taxon>Eurotiales</taxon>
        <taxon>Aspergillaceae</taxon>
        <taxon>Aspergillus</taxon>
        <taxon>Aspergillus subgen. Circumdati</taxon>
    </lineage>
</organism>
<dbReference type="Pfam" id="PF00172">
    <property type="entry name" value="Zn_clus"/>
    <property type="match status" value="1"/>
</dbReference>
<dbReference type="InterPro" id="IPR001138">
    <property type="entry name" value="Zn2Cys6_DnaBD"/>
</dbReference>
<evidence type="ECO:0000256" key="1">
    <source>
        <dbReference type="ARBA" id="ARBA00023015"/>
    </source>
</evidence>
<evidence type="ECO:0000259" key="5">
    <source>
        <dbReference type="PROSITE" id="PS50048"/>
    </source>
</evidence>
<dbReference type="PROSITE" id="PS50048">
    <property type="entry name" value="ZN2_CY6_FUNGAL_2"/>
    <property type="match status" value="1"/>
</dbReference>
<evidence type="ECO:0000256" key="3">
    <source>
        <dbReference type="ARBA" id="ARBA00023163"/>
    </source>
</evidence>
<keyword evidence="4" id="KW-0539">Nucleus</keyword>
<evidence type="ECO:0000256" key="4">
    <source>
        <dbReference type="ARBA" id="ARBA00023242"/>
    </source>
</evidence>
<dbReference type="GO" id="GO:0001228">
    <property type="term" value="F:DNA-binding transcription activator activity, RNA polymerase II-specific"/>
    <property type="evidence" value="ECO:0007669"/>
    <property type="project" value="TreeGrafter"/>
</dbReference>
<dbReference type="GO" id="GO:0008270">
    <property type="term" value="F:zinc ion binding"/>
    <property type="evidence" value="ECO:0007669"/>
    <property type="project" value="InterPro"/>
</dbReference>
<dbReference type="InterPro" id="IPR053157">
    <property type="entry name" value="Sterol_Uptake_Regulator"/>
</dbReference>
<dbReference type="InterPro" id="IPR021858">
    <property type="entry name" value="Fun_TF"/>
</dbReference>
<dbReference type="SUPFAM" id="SSF57701">
    <property type="entry name" value="Zn2/Cys6 DNA-binding domain"/>
    <property type="match status" value="1"/>
</dbReference>
<dbReference type="PANTHER" id="PTHR47784:SF5">
    <property type="entry name" value="STEROL UPTAKE CONTROL PROTEIN 2"/>
    <property type="match status" value="1"/>
</dbReference>
<dbReference type="PANTHER" id="PTHR47784">
    <property type="entry name" value="STEROL UPTAKE CONTROL PROTEIN 2"/>
    <property type="match status" value="1"/>
</dbReference>
<dbReference type="OrthoDB" id="5350673at2759"/>
<reference evidence="6" key="1">
    <citation type="submission" date="2019-04" db="EMBL/GenBank/DDBJ databases">
        <title>Friends and foes A comparative genomics studyof 23 Aspergillus species from section Flavi.</title>
        <authorList>
            <consortium name="DOE Joint Genome Institute"/>
            <person name="Kjaerbolling I."/>
            <person name="Vesth T."/>
            <person name="Frisvad J.C."/>
            <person name="Nybo J.L."/>
            <person name="Theobald S."/>
            <person name="Kildgaard S."/>
            <person name="Isbrandt T."/>
            <person name="Kuo A."/>
            <person name="Sato A."/>
            <person name="Lyhne E.K."/>
            <person name="Kogle M.E."/>
            <person name="Wiebenga A."/>
            <person name="Kun R.S."/>
            <person name="Lubbers R.J."/>
            <person name="Makela M.R."/>
            <person name="Barry K."/>
            <person name="Chovatia M."/>
            <person name="Clum A."/>
            <person name="Daum C."/>
            <person name="Haridas S."/>
            <person name="He G."/>
            <person name="LaButti K."/>
            <person name="Lipzen A."/>
            <person name="Mondo S."/>
            <person name="Riley R."/>
            <person name="Salamov A."/>
            <person name="Simmons B.A."/>
            <person name="Magnuson J.K."/>
            <person name="Henrissat B."/>
            <person name="Mortensen U.H."/>
            <person name="Larsen T.O."/>
            <person name="Devries R.P."/>
            <person name="Grigoriev I.V."/>
            <person name="Machida M."/>
            <person name="Baker S.E."/>
            <person name="Andersen M.R."/>
        </authorList>
    </citation>
    <scope>NUCLEOTIDE SEQUENCE [LARGE SCALE GENOMIC DNA]</scope>
    <source>
        <strain evidence="6">IBT 14317</strain>
    </source>
</reference>
<gene>
    <name evidence="6" type="ORF">BDV23DRAFT_174371</name>
</gene>
<dbReference type="Gene3D" id="4.10.240.10">
    <property type="entry name" value="Zn(2)-C6 fungal-type DNA-binding domain"/>
    <property type="match status" value="1"/>
</dbReference>
<protein>
    <recommendedName>
        <fullName evidence="5">Zn(2)-C6 fungal-type domain-containing protein</fullName>
    </recommendedName>
</protein>
<evidence type="ECO:0000313" key="6">
    <source>
        <dbReference type="EMBL" id="KAE8387838.1"/>
    </source>
</evidence>
<dbReference type="AlphaFoldDB" id="A0A5N7C1U5"/>
<dbReference type="CDD" id="cd00067">
    <property type="entry name" value="GAL4"/>
    <property type="match status" value="1"/>
</dbReference>
<keyword evidence="1" id="KW-0805">Transcription regulation</keyword>
<dbReference type="Pfam" id="PF11951">
    <property type="entry name" value="Fungal_trans_2"/>
    <property type="match status" value="1"/>
</dbReference>
<proteinExistence type="predicted"/>
<keyword evidence="3" id="KW-0804">Transcription</keyword>
<evidence type="ECO:0000256" key="2">
    <source>
        <dbReference type="ARBA" id="ARBA00023125"/>
    </source>
</evidence>
<feature type="domain" description="Zn(2)-C6 fungal-type" evidence="5">
    <location>
        <begin position="13"/>
        <end position="42"/>
    </location>
</feature>
<accession>A0A5N7C1U5</accession>
<name>A0A5N7C1U5_PETAA</name>
<sequence length="330" mass="37749">MPPRRTHGKSRTGCVQRKERRVKCDESVPCLNCERRGLPCRYAVQNGKTPGASSRKESVGLFCHLLANAADPSHWTAQGPELMHRYCMRTSKTLSRRNEVQKVWQDTIPKISFSNKYLMHGILASSALHIALEIPDKCSSYFTRSSFHLTLGLRTFQTLLQWPTPENCCPLLAFSGVMIIYAYATPVTDDNTLGPLENIIEVFKLCRGILVLEPFMHFVRDGPLRLFIHCLKHFFAPEDIDSSQYDVYNHGLSELETSLSRMRNAGLALECGMAFLWPISVRDDLFHSIQRKCPYALVVLAYYCAQLHLFRDFWFLRRLPQALLESISVC</sequence>
<dbReference type="Proteomes" id="UP000326877">
    <property type="component" value="Unassembled WGS sequence"/>
</dbReference>
<keyword evidence="2" id="KW-0238">DNA-binding</keyword>
<dbReference type="EMBL" id="ML735287">
    <property type="protein sequence ID" value="KAE8387838.1"/>
    <property type="molecule type" value="Genomic_DNA"/>
</dbReference>
<dbReference type="SMART" id="SM00066">
    <property type="entry name" value="GAL4"/>
    <property type="match status" value="1"/>
</dbReference>